<evidence type="ECO:0000313" key="2">
    <source>
        <dbReference type="EMBL" id="SEH46830.1"/>
    </source>
</evidence>
<evidence type="ECO:0000256" key="1">
    <source>
        <dbReference type="SAM" id="MobiDB-lite"/>
    </source>
</evidence>
<dbReference type="EMBL" id="FNWU01000002">
    <property type="protein sequence ID" value="SEH46830.1"/>
    <property type="molecule type" value="Genomic_DNA"/>
</dbReference>
<protein>
    <submittedName>
        <fullName evidence="2">Uncharacterized protein</fullName>
    </submittedName>
</protein>
<keyword evidence="3" id="KW-1185">Reference proteome</keyword>
<accession>A0A1H6IDP0</accession>
<reference evidence="2 3" key="1">
    <citation type="submission" date="2016-10" db="EMBL/GenBank/DDBJ databases">
        <authorList>
            <person name="de Groot N.N."/>
        </authorList>
    </citation>
    <scope>NUCLEOTIDE SEQUENCE [LARGE SCALE GENOMIC DNA]</scope>
    <source>
        <strain evidence="2 3">IBRC-M10418</strain>
    </source>
</reference>
<dbReference type="STRING" id="1267564.SAMN05192561_102203"/>
<name>A0A1H6IDP0_9EURY</name>
<dbReference type="RefSeq" id="WP_092816131.1">
    <property type="nucleotide sequence ID" value="NZ_FNWU01000002.1"/>
</dbReference>
<feature type="region of interest" description="Disordered" evidence="1">
    <location>
        <begin position="907"/>
        <end position="960"/>
    </location>
</feature>
<gene>
    <name evidence="2" type="ORF">SAMN05192561_102203</name>
</gene>
<organism evidence="2 3">
    <name type="scientific">Halopenitus malekzadehii</name>
    <dbReference type="NCBI Taxonomy" id="1267564"/>
    <lineage>
        <taxon>Archaea</taxon>
        <taxon>Methanobacteriati</taxon>
        <taxon>Methanobacteriota</taxon>
        <taxon>Stenosarchaea group</taxon>
        <taxon>Halobacteria</taxon>
        <taxon>Halobacteriales</taxon>
        <taxon>Haloferacaceae</taxon>
        <taxon>Halopenitus</taxon>
    </lineage>
</organism>
<proteinExistence type="predicted"/>
<evidence type="ECO:0000313" key="3">
    <source>
        <dbReference type="Proteomes" id="UP000199215"/>
    </source>
</evidence>
<sequence>MSRTRTRIDAVAFTLLLLVALSVAPVAGAALDAGGSDAAGGADGGSAVDARGSMAVDDRTPTTATAIDLGAAGSAARNVETNSTARNSNLSFTLDGPTLEIEVSTDAFESENETGIDVVVADEDPYENLDGSESNGTYIYEVDLTQGSFDDLSDATVTVSRTSDGESLGDGTGTLWYVDLTGDGATFDGQNQLTVPIEQSIGLQGNLRFTLSAGGEEADVYAERIDPASDADPDRLRFVRSSGFETLIGTGEDIEIGAADHEDAPRVGSPTTIAVDDITNNPQVRLDAGDVVVAHPQIANGSEYVVTIEGTIGDRSPITTRSITAEAGGELRFSSEGLVLGAPGSEVEVEIQGAGGTVGSGTTTISGSVLEARVTNASTVVVDGLSDTVALDTNDDENATPTVDVYVSWENRSGEPRLLEDVPVDVDNETLVVPETGYRLTGTGHTLLIVTEEDETAVASIVDGSADEDTGVEPLTGGIGGAGGIVGIVGTVIGSTIGQAILGFLLVVVIGGIGVFKLTSSGGSDGPGGSGGRGQSGAGGGMGIQTVDVDLVDASGDPVDTTRTVVFEPTGGMANTMNPQQKRVAGSGEVDVPEQQYYVRVEGSDTGTTLPRGQESIRVQVPPQQGTVTVHSARDEDERIAGAEIRCRAPEDVITTDVDGDDLRTDGDGTTTLELPPSVDPESVTLEVEHDRYESTESGLQQSIGLEPKTGTIVVETGIDGQSAGNVPVSVQPVGEFPRANDGGTEARSDDDGSVTIDDLVIGEYRVTASFDSDAIVDVDEETVEVVADEQRRVSIDGAFDFDLAPYQARIDELNEEIADLTRSNRDGAIPYYYGSVLTAALDLLATFPDQGLLFVEHGVDPDEVTEAVLAAVADAIEYTRDAMTTKQNVDLFGACSSLRNERVRWEGDPAVLTTSGDDRRSGGSGQRSSSGRRGGGRSDDRRGRSGGGTGASRGSDQRTAMLEELVTVVAADRADHRGRTADRLEETEAVLSERRGEVSTVSPVREQYDRIKDHLSSTPGDTRTETRVQFVVSAWMLDAVQRVFDHPELVDRLEETVF</sequence>
<dbReference type="OrthoDB" id="177494at2157"/>
<dbReference type="Proteomes" id="UP000199215">
    <property type="component" value="Unassembled WGS sequence"/>
</dbReference>
<feature type="region of interest" description="Disordered" evidence="1">
    <location>
        <begin position="520"/>
        <end position="544"/>
    </location>
</feature>
<feature type="compositionally biased region" description="Gly residues" evidence="1">
    <location>
        <begin position="523"/>
        <end position="543"/>
    </location>
</feature>
<dbReference type="AlphaFoldDB" id="A0A1H6IDP0"/>